<feature type="region of interest" description="Disordered" evidence="1">
    <location>
        <begin position="1"/>
        <end position="316"/>
    </location>
</feature>
<organism evidence="2 3">
    <name type="scientific">Nocardia farcinica</name>
    <dbReference type="NCBI Taxonomy" id="37329"/>
    <lineage>
        <taxon>Bacteria</taxon>
        <taxon>Bacillati</taxon>
        <taxon>Actinomycetota</taxon>
        <taxon>Actinomycetes</taxon>
        <taxon>Mycobacteriales</taxon>
        <taxon>Nocardiaceae</taxon>
        <taxon>Nocardia</taxon>
    </lineage>
</organism>
<proteinExistence type="predicted"/>
<feature type="compositionally biased region" description="Low complexity" evidence="1">
    <location>
        <begin position="269"/>
        <end position="284"/>
    </location>
</feature>
<dbReference type="AlphaFoldDB" id="A0A0H5P714"/>
<evidence type="ECO:0000256" key="1">
    <source>
        <dbReference type="SAM" id="MobiDB-lite"/>
    </source>
</evidence>
<geneLocation type="plasmid" evidence="2">
    <name>2</name>
</geneLocation>
<dbReference type="KEGG" id="nfr:ERS450000_05320"/>
<keyword evidence="2" id="KW-0614">Plasmid</keyword>
<feature type="compositionally biased region" description="Polar residues" evidence="1">
    <location>
        <begin position="35"/>
        <end position="53"/>
    </location>
</feature>
<feature type="compositionally biased region" description="Low complexity" evidence="1">
    <location>
        <begin position="156"/>
        <end position="167"/>
    </location>
</feature>
<dbReference type="Proteomes" id="UP000057820">
    <property type="component" value="Plasmid 2"/>
</dbReference>
<name>A0A0H5P714_NOCFR</name>
<feature type="compositionally biased region" description="Low complexity" evidence="1">
    <location>
        <begin position="221"/>
        <end position="247"/>
    </location>
</feature>
<protein>
    <submittedName>
        <fullName evidence="2">Uncharacterized protein</fullName>
    </submittedName>
</protein>
<evidence type="ECO:0000313" key="2">
    <source>
        <dbReference type="EMBL" id="CRY83119.1"/>
    </source>
</evidence>
<feature type="compositionally biased region" description="Polar residues" evidence="1">
    <location>
        <begin position="122"/>
        <end position="153"/>
    </location>
</feature>
<gene>
    <name evidence="2" type="ORF">ERS450000_05320</name>
</gene>
<feature type="compositionally biased region" description="Polar residues" evidence="1">
    <location>
        <begin position="1"/>
        <end position="15"/>
    </location>
</feature>
<sequence>MRAPSCPSTPGNHTARSFRGATSKLPVRVCDRDGSTTASRPPLFTQISPSQAAHVTKMARTGRPEHSSARTDSAAVAPVVSTSSTTTTSAFAADRAAPGAARDTHIRPRRLCLRSPGDRPTESCTPRHTRNTGTSWQPSSDRTATAAVRTTGSPPRLRAAARRLGAGTSSNGTPGVRNRRRAPAMACPSGAARSVRPRSLSARTARRAGPAYRATAQHGTPGSVRGRSRSGGPASAVAHASHHGVPGRPQPPHATGRTRSRRVRMGTSVPGRAVARAAPRPCCAQFGRCPQPRARRNQPGRTGAASVPTRPGISVQ</sequence>
<feature type="compositionally biased region" description="Low complexity" evidence="1">
    <location>
        <begin position="73"/>
        <end position="101"/>
    </location>
</feature>
<accession>A0A0H5P714</accession>
<reference evidence="3" key="1">
    <citation type="submission" date="2015-03" db="EMBL/GenBank/DDBJ databases">
        <authorList>
            <consortium name="Pathogen Informatics"/>
        </authorList>
    </citation>
    <scope>NUCLEOTIDE SEQUENCE [LARGE SCALE GENOMIC DNA]</scope>
    <source>
        <strain evidence="3">NCTC11134</strain>
        <plasmid evidence="3">2</plasmid>
    </source>
</reference>
<dbReference type="EMBL" id="LN868939">
    <property type="protein sequence ID" value="CRY83119.1"/>
    <property type="molecule type" value="Genomic_DNA"/>
</dbReference>
<evidence type="ECO:0000313" key="3">
    <source>
        <dbReference type="Proteomes" id="UP000057820"/>
    </source>
</evidence>